<feature type="compositionally biased region" description="Polar residues" evidence="1">
    <location>
        <begin position="269"/>
        <end position="287"/>
    </location>
</feature>
<accession>A0A6L2J454</accession>
<feature type="region of interest" description="Disordered" evidence="1">
    <location>
        <begin position="268"/>
        <end position="294"/>
    </location>
</feature>
<feature type="region of interest" description="Disordered" evidence="1">
    <location>
        <begin position="980"/>
        <end position="1002"/>
    </location>
</feature>
<feature type="domain" description="Reverse transcriptase Ty1/copia-type" evidence="2">
    <location>
        <begin position="506"/>
        <end position="631"/>
    </location>
</feature>
<evidence type="ECO:0000313" key="3">
    <source>
        <dbReference type="EMBL" id="GEU31813.1"/>
    </source>
</evidence>
<name>A0A6L2J454_TANCI</name>
<dbReference type="AlphaFoldDB" id="A0A6L2J454"/>
<dbReference type="InterPro" id="IPR013103">
    <property type="entry name" value="RVT_2"/>
</dbReference>
<organism evidence="3">
    <name type="scientific">Tanacetum cinerariifolium</name>
    <name type="common">Dalmatian daisy</name>
    <name type="synonym">Chrysanthemum cinerariifolium</name>
    <dbReference type="NCBI Taxonomy" id="118510"/>
    <lineage>
        <taxon>Eukaryota</taxon>
        <taxon>Viridiplantae</taxon>
        <taxon>Streptophyta</taxon>
        <taxon>Embryophyta</taxon>
        <taxon>Tracheophyta</taxon>
        <taxon>Spermatophyta</taxon>
        <taxon>Magnoliopsida</taxon>
        <taxon>eudicotyledons</taxon>
        <taxon>Gunneridae</taxon>
        <taxon>Pentapetalae</taxon>
        <taxon>asterids</taxon>
        <taxon>campanulids</taxon>
        <taxon>Asterales</taxon>
        <taxon>Asteraceae</taxon>
        <taxon>Asteroideae</taxon>
        <taxon>Anthemideae</taxon>
        <taxon>Anthemidinae</taxon>
        <taxon>Tanacetum</taxon>
    </lineage>
</organism>
<evidence type="ECO:0000256" key="1">
    <source>
        <dbReference type="SAM" id="MobiDB-lite"/>
    </source>
</evidence>
<protein>
    <recommendedName>
        <fullName evidence="2">Reverse transcriptase Ty1/copia-type domain-containing protein</fullName>
    </recommendedName>
</protein>
<comment type="caution">
    <text evidence="3">The sequence shown here is derived from an EMBL/GenBank/DDBJ whole genome shotgun (WGS) entry which is preliminary data.</text>
</comment>
<gene>
    <name evidence="3" type="ORF">Tci_003791</name>
</gene>
<evidence type="ECO:0000259" key="2">
    <source>
        <dbReference type="Pfam" id="PF07727"/>
    </source>
</evidence>
<dbReference type="EMBL" id="BKCJ010000288">
    <property type="protein sequence ID" value="GEU31813.1"/>
    <property type="molecule type" value="Genomic_DNA"/>
</dbReference>
<sequence length="1194" mass="138343">MIQVCIVIIRNNISTLNQQTQVDSGANERPPILEKGNYIPWESRFRRFLDNKLEEEDRMWRLIEKGPYMRVKMLRIRGNELKAKEGESLESVYERLTTLVNIMDRNNVRSIPVSINIKEQMLLAMKDEAESNLKDEENDFMLNNSYGDETLEELIAASTNWKELQQELIEEVQEMLNTFKSMEQKVAEKSPKENVLQNEIDRLLEVSLTREIQDFKAKKVSNANVNADRSKPVTLHSIPKNKKSQKQSANVIARAMYRITKIETHTPDSKTNIHVSNSTCVESSNSVRRPKSKDTKLKDRVLKNINVKRSHAHVRKMSSSVSIDSNKRETMNSTNWVAKPSTLPSAFVSSNTGTVCFKNDHFAAITGYGDYIQGNHTICHVYYVEGLGHDLFLNLEGDDLLTGSLESNLYTISISELAAYSPVCLISKTTSTKSWLWHRRLYHLNFEYYATSTPEVSNNSVANTHNNEDTFSSSSVIIEEDEAPHIVSSSQELVHTGSNKPVLNEHADKQNQEDVVELDGNTIMHTFEIPNQQERIDFEKSFAPVVRIEVVRMFMAYAAHKNFPIYQIDVKTAFLNGPLKEEVFVSQANEFVDPDFHNHVYHLKKALYDLKQAPRAWYDKLSSFLIEHHFIKVFSNKFAKLMKDNFEMSMMGEMKFFLRLQIHQSPRRIFINQSQYTMELLRKHGMEKCDTIMTPIATTKIDAYLQGTPTNQTKYRSMIGGLMYLTKTLSKVPDTEDTIIFKLDNQEIIYTVDMFRDTLQLPVKTLENPFRLEEDYHSIQDDIPLVSVYTIGNVTVQRMLIPDAFLTKEIRATDDYKEYETVFVNKHVVKGEKVVELYADKFDASMIHDDEEEKKDDKMGSLKIRTEKMQTPIPITPRSPRINLSSDKNIAQELTNTVSLFTATTSKDSHKQRRISSKHSHLLCALHRMCRHQGYMIRDMERKATDDLIERNLKPILADIIIQDHDAFRSEGEKRVKIHKTYKSSKSARGSSSKQPAKDSTTYVSKQQHEWDAWEEETVIDEDEATLNDTLSNQFKNAEEYAYHFEQATNFIVNQIVWESRKEYIRRPVPKPLIFYGPQVEQGIKSYQVKVNLIAPTFTFLGIKAHESYSIVDKPTTGLIYLNSKNEKRVMYLVEIVKFCDATLEKVLKEVKLKIFQSEPWNKPPLLGELDRDIMRVFEREIIKRLRHREQIRR</sequence>
<feature type="compositionally biased region" description="Low complexity" evidence="1">
    <location>
        <begin position="984"/>
        <end position="994"/>
    </location>
</feature>
<dbReference type="SUPFAM" id="SSF56672">
    <property type="entry name" value="DNA/RNA polymerases"/>
    <property type="match status" value="1"/>
</dbReference>
<proteinExistence type="predicted"/>
<reference evidence="3" key="1">
    <citation type="journal article" date="2019" name="Sci. Rep.">
        <title>Draft genome of Tanacetum cinerariifolium, the natural source of mosquito coil.</title>
        <authorList>
            <person name="Yamashiro T."/>
            <person name="Shiraishi A."/>
            <person name="Satake H."/>
            <person name="Nakayama K."/>
        </authorList>
    </citation>
    <scope>NUCLEOTIDE SEQUENCE</scope>
</reference>
<dbReference type="InterPro" id="IPR043502">
    <property type="entry name" value="DNA/RNA_pol_sf"/>
</dbReference>
<dbReference type="Pfam" id="PF07727">
    <property type="entry name" value="RVT_2"/>
    <property type="match status" value="1"/>
</dbReference>